<organism evidence="6">
    <name type="scientific">bioreactor metagenome</name>
    <dbReference type="NCBI Taxonomy" id="1076179"/>
    <lineage>
        <taxon>unclassified sequences</taxon>
        <taxon>metagenomes</taxon>
        <taxon>ecological metagenomes</taxon>
    </lineage>
</organism>
<keyword evidence="3" id="KW-0274">FAD</keyword>
<feature type="domain" description="FAD-dependent oxidoreductase 2 FAD-binding" evidence="5">
    <location>
        <begin position="1"/>
        <end position="43"/>
    </location>
</feature>
<dbReference type="SUPFAM" id="SSF51905">
    <property type="entry name" value="FAD/NAD(P)-binding domain"/>
    <property type="match status" value="1"/>
</dbReference>
<dbReference type="EC" id="1.3.99.33" evidence="6"/>
<keyword evidence="4 6" id="KW-0560">Oxidoreductase</keyword>
<evidence type="ECO:0000256" key="1">
    <source>
        <dbReference type="ARBA" id="ARBA00001974"/>
    </source>
</evidence>
<evidence type="ECO:0000256" key="2">
    <source>
        <dbReference type="ARBA" id="ARBA00022630"/>
    </source>
</evidence>
<dbReference type="PANTHER" id="PTHR43400">
    <property type="entry name" value="FUMARATE REDUCTASE"/>
    <property type="match status" value="1"/>
</dbReference>
<evidence type="ECO:0000256" key="4">
    <source>
        <dbReference type="ARBA" id="ARBA00023002"/>
    </source>
</evidence>
<accession>A0A644YE85</accession>
<comment type="cofactor">
    <cofactor evidence="1">
        <name>FAD</name>
        <dbReference type="ChEBI" id="CHEBI:57692"/>
    </cofactor>
</comment>
<sequence>MGGLTITERTEVQDIWGKVIPGLYAAGEVTGGVHGTNRLGSNAIPDAMVHGYIAGEVAVTGNVPDFVK</sequence>
<comment type="caution">
    <text evidence="6">The sequence shown here is derived from an EMBL/GenBank/DDBJ whole genome shotgun (WGS) entry which is preliminary data.</text>
</comment>
<dbReference type="InterPro" id="IPR036188">
    <property type="entry name" value="FAD/NAD-bd_sf"/>
</dbReference>
<reference evidence="6" key="1">
    <citation type="submission" date="2019-08" db="EMBL/GenBank/DDBJ databases">
        <authorList>
            <person name="Kucharzyk K."/>
            <person name="Murdoch R.W."/>
            <person name="Higgins S."/>
            <person name="Loffler F."/>
        </authorList>
    </citation>
    <scope>NUCLEOTIDE SEQUENCE</scope>
</reference>
<dbReference type="GO" id="GO:0016491">
    <property type="term" value="F:oxidoreductase activity"/>
    <property type="evidence" value="ECO:0007669"/>
    <property type="project" value="UniProtKB-KW"/>
</dbReference>
<evidence type="ECO:0000313" key="6">
    <source>
        <dbReference type="EMBL" id="MPM26201.1"/>
    </source>
</evidence>
<dbReference type="EMBL" id="VSSQ01004675">
    <property type="protein sequence ID" value="MPM26201.1"/>
    <property type="molecule type" value="Genomic_DNA"/>
</dbReference>
<proteinExistence type="predicted"/>
<dbReference type="AlphaFoldDB" id="A0A644YE85"/>
<dbReference type="PANTHER" id="PTHR43400:SF7">
    <property type="entry name" value="FAD-DEPENDENT OXIDOREDUCTASE 2 FAD BINDING DOMAIN-CONTAINING PROTEIN"/>
    <property type="match status" value="1"/>
</dbReference>
<dbReference type="InterPro" id="IPR050315">
    <property type="entry name" value="FAD-oxidoreductase_2"/>
</dbReference>
<keyword evidence="2" id="KW-0285">Flavoprotein</keyword>
<evidence type="ECO:0000256" key="3">
    <source>
        <dbReference type="ARBA" id="ARBA00022827"/>
    </source>
</evidence>
<protein>
    <submittedName>
        <fullName evidence="6">Urocanate reductase</fullName>
        <ecNumber evidence="6">1.3.99.33</ecNumber>
    </submittedName>
</protein>
<dbReference type="Gene3D" id="3.50.50.60">
    <property type="entry name" value="FAD/NAD(P)-binding domain"/>
    <property type="match status" value="1"/>
</dbReference>
<evidence type="ECO:0000259" key="5">
    <source>
        <dbReference type="Pfam" id="PF00890"/>
    </source>
</evidence>
<gene>
    <name evidence="6" type="primary">urdA_11</name>
    <name evidence="6" type="ORF">SDC9_72702</name>
</gene>
<dbReference type="Pfam" id="PF00890">
    <property type="entry name" value="FAD_binding_2"/>
    <property type="match status" value="1"/>
</dbReference>
<name>A0A644YE85_9ZZZZ</name>
<dbReference type="InterPro" id="IPR003953">
    <property type="entry name" value="FAD-dep_OxRdtase_2_FAD-bd"/>
</dbReference>